<gene>
    <name evidence="1" type="primary">Necator_chrII.g4570</name>
    <name evidence="1" type="ORF">RB195_016778</name>
</gene>
<sequence>MHVQVRTQTRTFRTCNISVVRDQPGDSKCVRKLLCFKMLRTRKEHGVYRVGTSNENASKNNGNSEIQCGWSGSLVENVNRLLKKKSKISETIFTHFNIVETKDFINDVLGFTSNKSDELVCPNRDEADELNQIYGPFIDLKYADAVIFALSTAKLQRVDDLVSKSAAAYGSRSCPDKYKQMWVSAAPSTGIRVNEQPVELENELCYLDCILKNDDSCKRGASSSEQDLLKEFMELHKNAPASFKWYLRFHHVTGDHIDESEAANFEALFEAFKRAQNDDVFMRMKQQNAFPLDFPESLTCG</sequence>
<reference evidence="1 2" key="1">
    <citation type="submission" date="2023-08" db="EMBL/GenBank/DDBJ databases">
        <title>A Necator americanus chromosomal reference genome.</title>
        <authorList>
            <person name="Ilik V."/>
            <person name="Petrzelkova K.J."/>
            <person name="Pardy F."/>
            <person name="Fuh T."/>
            <person name="Niatou-Singa F.S."/>
            <person name="Gouil Q."/>
            <person name="Baker L."/>
            <person name="Ritchie M.E."/>
            <person name="Jex A.R."/>
            <person name="Gazzola D."/>
            <person name="Li H."/>
            <person name="Toshio Fujiwara R."/>
            <person name="Zhan B."/>
            <person name="Aroian R.V."/>
            <person name="Pafco B."/>
            <person name="Schwarz E.M."/>
        </authorList>
    </citation>
    <scope>NUCLEOTIDE SEQUENCE [LARGE SCALE GENOMIC DNA]</scope>
    <source>
        <strain evidence="1 2">Aroian</strain>
        <tissue evidence="1">Whole animal</tissue>
    </source>
</reference>
<dbReference type="EMBL" id="JAVFWL010000002">
    <property type="protein sequence ID" value="KAK6732619.1"/>
    <property type="molecule type" value="Genomic_DNA"/>
</dbReference>
<accession>A0ABR1C241</accession>
<evidence type="ECO:0000313" key="2">
    <source>
        <dbReference type="Proteomes" id="UP001303046"/>
    </source>
</evidence>
<proteinExistence type="predicted"/>
<evidence type="ECO:0000313" key="1">
    <source>
        <dbReference type="EMBL" id="KAK6732619.1"/>
    </source>
</evidence>
<comment type="caution">
    <text evidence="1">The sequence shown here is derived from an EMBL/GenBank/DDBJ whole genome shotgun (WGS) entry which is preliminary data.</text>
</comment>
<dbReference type="Proteomes" id="UP001303046">
    <property type="component" value="Unassembled WGS sequence"/>
</dbReference>
<keyword evidence="2" id="KW-1185">Reference proteome</keyword>
<protein>
    <submittedName>
        <fullName evidence="1">Uncharacterized protein</fullName>
    </submittedName>
</protein>
<name>A0ABR1C241_NECAM</name>
<organism evidence="1 2">
    <name type="scientific">Necator americanus</name>
    <name type="common">Human hookworm</name>
    <dbReference type="NCBI Taxonomy" id="51031"/>
    <lineage>
        <taxon>Eukaryota</taxon>
        <taxon>Metazoa</taxon>
        <taxon>Ecdysozoa</taxon>
        <taxon>Nematoda</taxon>
        <taxon>Chromadorea</taxon>
        <taxon>Rhabditida</taxon>
        <taxon>Rhabditina</taxon>
        <taxon>Rhabditomorpha</taxon>
        <taxon>Strongyloidea</taxon>
        <taxon>Ancylostomatidae</taxon>
        <taxon>Bunostominae</taxon>
        <taxon>Necator</taxon>
    </lineage>
</organism>